<comment type="caution">
    <text evidence="3">The sequence shown here is derived from an EMBL/GenBank/DDBJ whole genome shotgun (WGS) entry which is preliminary data.</text>
</comment>
<keyword evidence="1" id="KW-0711">Selenium</keyword>
<dbReference type="InterPro" id="IPR058840">
    <property type="entry name" value="AAA_SelU"/>
</dbReference>
<dbReference type="PROSITE" id="PS50206">
    <property type="entry name" value="RHODANESE_3"/>
    <property type="match status" value="1"/>
</dbReference>
<dbReference type="CDD" id="cd01520">
    <property type="entry name" value="RHOD_YbbB"/>
    <property type="match status" value="1"/>
</dbReference>
<evidence type="ECO:0000313" key="3">
    <source>
        <dbReference type="EMBL" id="KAJ54931.1"/>
    </source>
</evidence>
<dbReference type="STRING" id="1454373.ACMU_14305"/>
<name>A0A037ZJG3_9RHOB</name>
<dbReference type="NCBIfam" id="NF008750">
    <property type="entry name" value="PRK11784.1-2"/>
    <property type="match status" value="1"/>
</dbReference>
<dbReference type="InterPro" id="IPR017582">
    <property type="entry name" value="SelU"/>
</dbReference>
<dbReference type="RefSeq" id="WP_035260046.1">
    <property type="nucleotide sequence ID" value="NZ_JFKE01000005.1"/>
</dbReference>
<evidence type="ECO:0000259" key="2">
    <source>
        <dbReference type="PROSITE" id="PS50206"/>
    </source>
</evidence>
<dbReference type="Gene3D" id="3.40.250.10">
    <property type="entry name" value="Rhodanese-like domain"/>
    <property type="match status" value="1"/>
</dbReference>
<dbReference type="PANTHER" id="PTHR30401">
    <property type="entry name" value="TRNA 2-SELENOURIDINE SYNTHASE"/>
    <property type="match status" value="1"/>
</dbReference>
<dbReference type="NCBIfam" id="TIGR03167">
    <property type="entry name" value="tRNA_sel_U_synt"/>
    <property type="match status" value="1"/>
</dbReference>
<gene>
    <name evidence="3" type="ORF">ACMU_14305</name>
</gene>
<keyword evidence="4" id="KW-1185">Reference proteome</keyword>
<dbReference type="Pfam" id="PF26341">
    <property type="entry name" value="AAA_SelU"/>
    <property type="match status" value="1"/>
</dbReference>
<evidence type="ECO:0000256" key="1">
    <source>
        <dbReference type="ARBA" id="ARBA00023266"/>
    </source>
</evidence>
<proteinExistence type="predicted"/>
<dbReference type="InterPro" id="IPR001763">
    <property type="entry name" value="Rhodanese-like_dom"/>
</dbReference>
<dbReference type="AlphaFoldDB" id="A0A037ZJG3"/>
<evidence type="ECO:0000313" key="4">
    <source>
        <dbReference type="Proteomes" id="UP000026249"/>
    </source>
</evidence>
<reference evidence="3 4" key="1">
    <citation type="submission" date="2014-03" db="EMBL/GenBank/DDBJ databases">
        <title>Draft Genome Sequence of Actibacterium mucosum KCTC 23349, a Marine Alphaproteobacterium with Complex Ionic Requirements Isolated from Mediterranean Seawater at Malvarrosa Beach, Valencia, Spain.</title>
        <authorList>
            <person name="Arahal D.R."/>
            <person name="Shao Z."/>
            <person name="Lai Q."/>
            <person name="Pujalte M.J."/>
        </authorList>
    </citation>
    <scope>NUCLEOTIDE SEQUENCE [LARGE SCALE GENOMIC DNA]</scope>
    <source>
        <strain evidence="3 4">KCTC 23349</strain>
    </source>
</reference>
<protein>
    <submittedName>
        <fullName evidence="3">tRNA 2-selenouridine synthase</fullName>
    </submittedName>
</protein>
<feature type="domain" description="Rhodanese" evidence="2">
    <location>
        <begin position="13"/>
        <end position="135"/>
    </location>
</feature>
<dbReference type="EMBL" id="JFKE01000005">
    <property type="protein sequence ID" value="KAJ54931.1"/>
    <property type="molecule type" value="Genomic_DNA"/>
</dbReference>
<dbReference type="SMART" id="SM00450">
    <property type="entry name" value="RHOD"/>
    <property type="match status" value="1"/>
</dbReference>
<dbReference type="InterPro" id="IPR036873">
    <property type="entry name" value="Rhodanese-like_dom_sf"/>
</dbReference>
<dbReference type="PANTHER" id="PTHR30401:SF0">
    <property type="entry name" value="TRNA 2-SELENOURIDINE SYNTHASE"/>
    <property type="match status" value="1"/>
</dbReference>
<sequence>MPMRLTDLSQLRDLPFDQVIDVRSPAEFAEDRVPGAINLPALSNDERARVGTIYVQDSPFQARKIGAALVSRNMARHIEEVLADKPRDYRPLVYCWRGGQRSGSVAIILQQIGWRAETIDGGYRSYRRLVQNAMHGAAWPGKVMILDGNTGTAKTVILSLLKDAGHQVLDLEALACHRGSIFGGVAGGQPAQKGFESDLAMAMTALDPARPLIVEAESSKIGDLNLPPAIWAAMKDAPRVEIRAPMEARRRYLLQSYGDISADRARLADLVAALSTRHSGERIATWQQHVAQGDDGALVEGLLTHHYDPRYARQRARWVDAARCLSVDLPDLSGTALAAELPRIAAAIDGASAL</sequence>
<dbReference type="OrthoDB" id="9808735at2"/>
<dbReference type="Pfam" id="PF00581">
    <property type="entry name" value="Rhodanese"/>
    <property type="match status" value="1"/>
</dbReference>
<dbReference type="GO" id="GO:0043828">
    <property type="term" value="F:tRNA 2-selenouridine synthase activity"/>
    <property type="evidence" value="ECO:0007669"/>
    <property type="project" value="InterPro"/>
</dbReference>
<dbReference type="SUPFAM" id="SSF52821">
    <property type="entry name" value="Rhodanese/Cell cycle control phosphatase"/>
    <property type="match status" value="1"/>
</dbReference>
<organism evidence="3 4">
    <name type="scientific">Actibacterium mucosum KCTC 23349</name>
    <dbReference type="NCBI Taxonomy" id="1454373"/>
    <lineage>
        <taxon>Bacteria</taxon>
        <taxon>Pseudomonadati</taxon>
        <taxon>Pseudomonadota</taxon>
        <taxon>Alphaproteobacteria</taxon>
        <taxon>Rhodobacterales</taxon>
        <taxon>Roseobacteraceae</taxon>
        <taxon>Actibacterium</taxon>
    </lineage>
</organism>
<dbReference type="NCBIfam" id="NF008752">
    <property type="entry name" value="PRK11784.1-4"/>
    <property type="match status" value="1"/>
</dbReference>
<dbReference type="GO" id="GO:0002098">
    <property type="term" value="P:tRNA wobble uridine modification"/>
    <property type="evidence" value="ECO:0007669"/>
    <property type="project" value="InterPro"/>
</dbReference>
<dbReference type="Proteomes" id="UP000026249">
    <property type="component" value="Unassembled WGS sequence"/>
</dbReference>
<accession>A0A037ZJG3</accession>